<evidence type="ECO:0000313" key="1">
    <source>
        <dbReference type="EMBL" id="JAD67302.1"/>
    </source>
</evidence>
<protein>
    <submittedName>
        <fullName evidence="1">Uncharacterized protein</fullName>
    </submittedName>
</protein>
<proteinExistence type="predicted"/>
<name>A0A0A9C701_ARUDO</name>
<reference evidence="1" key="2">
    <citation type="journal article" date="2015" name="Data Brief">
        <title>Shoot transcriptome of the giant reed, Arundo donax.</title>
        <authorList>
            <person name="Barrero R.A."/>
            <person name="Guerrero F.D."/>
            <person name="Moolhuijzen P."/>
            <person name="Goolsby J.A."/>
            <person name="Tidwell J."/>
            <person name="Bellgard S.E."/>
            <person name="Bellgard M.I."/>
        </authorList>
    </citation>
    <scope>NUCLEOTIDE SEQUENCE</scope>
    <source>
        <tissue evidence="1">Shoot tissue taken approximately 20 cm above the soil surface</tissue>
    </source>
</reference>
<reference evidence="1" key="1">
    <citation type="submission" date="2014-09" db="EMBL/GenBank/DDBJ databases">
        <authorList>
            <person name="Magalhaes I.L.F."/>
            <person name="Oliveira U."/>
            <person name="Santos F.R."/>
            <person name="Vidigal T.H.D.A."/>
            <person name="Brescovit A.D."/>
            <person name="Santos A.J."/>
        </authorList>
    </citation>
    <scope>NUCLEOTIDE SEQUENCE</scope>
    <source>
        <tissue evidence="1">Shoot tissue taken approximately 20 cm above the soil surface</tissue>
    </source>
</reference>
<accession>A0A0A9C701</accession>
<sequence length="29" mass="3000">MSFGLPGCFDLNNAKSIIVCVLASKNVSA</sequence>
<organism evidence="1">
    <name type="scientific">Arundo donax</name>
    <name type="common">Giant reed</name>
    <name type="synonym">Donax arundinaceus</name>
    <dbReference type="NCBI Taxonomy" id="35708"/>
    <lineage>
        <taxon>Eukaryota</taxon>
        <taxon>Viridiplantae</taxon>
        <taxon>Streptophyta</taxon>
        <taxon>Embryophyta</taxon>
        <taxon>Tracheophyta</taxon>
        <taxon>Spermatophyta</taxon>
        <taxon>Magnoliopsida</taxon>
        <taxon>Liliopsida</taxon>
        <taxon>Poales</taxon>
        <taxon>Poaceae</taxon>
        <taxon>PACMAD clade</taxon>
        <taxon>Arundinoideae</taxon>
        <taxon>Arundineae</taxon>
        <taxon>Arundo</taxon>
    </lineage>
</organism>
<dbReference type="EMBL" id="GBRH01230593">
    <property type="protein sequence ID" value="JAD67302.1"/>
    <property type="molecule type" value="Transcribed_RNA"/>
</dbReference>
<dbReference type="AlphaFoldDB" id="A0A0A9C701"/>